<organism evidence="3 4">
    <name type="scientific">Thalassospira mesophila</name>
    <dbReference type="NCBI Taxonomy" id="1293891"/>
    <lineage>
        <taxon>Bacteria</taxon>
        <taxon>Pseudomonadati</taxon>
        <taxon>Pseudomonadota</taxon>
        <taxon>Alphaproteobacteria</taxon>
        <taxon>Rhodospirillales</taxon>
        <taxon>Thalassospiraceae</taxon>
        <taxon>Thalassospira</taxon>
    </lineage>
</organism>
<gene>
    <name evidence="3" type="ORF">TMES_06600</name>
</gene>
<evidence type="ECO:0000256" key="1">
    <source>
        <dbReference type="SAM" id="Phobius"/>
    </source>
</evidence>
<reference evidence="3 4" key="1">
    <citation type="submission" date="2014-03" db="EMBL/GenBank/DDBJ databases">
        <title>The draft genome sequence of Thalassospira mesophila JCM 18969.</title>
        <authorList>
            <person name="Lai Q."/>
            <person name="Shao Z."/>
        </authorList>
    </citation>
    <scope>NUCLEOTIDE SEQUENCE [LARGE SCALE GENOMIC DNA]</scope>
    <source>
        <strain evidence="3 4">JCM 18969</strain>
    </source>
</reference>
<keyword evidence="1" id="KW-1133">Transmembrane helix</keyword>
<dbReference type="InterPro" id="IPR007896">
    <property type="entry name" value="BTP_bacteria"/>
</dbReference>
<feature type="transmembrane region" description="Helical" evidence="1">
    <location>
        <begin position="112"/>
        <end position="132"/>
    </location>
</feature>
<feature type="transmembrane region" description="Helical" evidence="1">
    <location>
        <begin position="12"/>
        <end position="31"/>
    </location>
</feature>
<dbReference type="InterPro" id="IPR058208">
    <property type="entry name" value="PACE"/>
</dbReference>
<comment type="caution">
    <text evidence="3">The sequence shown here is derived from an EMBL/GenBank/DDBJ whole genome shotgun (WGS) entry which is preliminary data.</text>
</comment>
<feature type="domain" description="Chlorhexidine efflux transporter" evidence="2">
    <location>
        <begin position="72"/>
        <end position="134"/>
    </location>
</feature>
<keyword evidence="1" id="KW-0472">Membrane</keyword>
<accession>A0A1Y2L2E0</accession>
<feature type="transmembrane region" description="Helical" evidence="1">
    <location>
        <begin position="37"/>
        <end position="59"/>
    </location>
</feature>
<dbReference type="OrthoDB" id="1631120at2"/>
<name>A0A1Y2L2E0_9PROT</name>
<keyword evidence="4" id="KW-1185">Reference proteome</keyword>
<dbReference type="EMBL" id="JFKA01000002">
    <property type="protein sequence ID" value="OSQ39650.1"/>
    <property type="molecule type" value="Genomic_DNA"/>
</dbReference>
<keyword evidence="1" id="KW-0812">Transmembrane</keyword>
<dbReference type="Pfam" id="PF05232">
    <property type="entry name" value="BTP"/>
    <property type="match status" value="2"/>
</dbReference>
<dbReference type="Proteomes" id="UP000193391">
    <property type="component" value="Unassembled WGS sequence"/>
</dbReference>
<sequence length="154" mass="17375">MRTTLDRIRHTLSFEIIGFAIVAPLGTWVFNMPIHDIGVVALFSAVLAALWNYVFNLLFDRAMVALWGHVNKTIVLRVAHAVLFEAGLLVVLMPLIAWYLHVSLLQAFMMDISFSAFYLVYAFVFNWAYDVLFPVPQAPGKNGNKNEKQASSAR</sequence>
<feature type="transmembrane region" description="Helical" evidence="1">
    <location>
        <begin position="80"/>
        <end position="100"/>
    </location>
</feature>
<evidence type="ECO:0000313" key="3">
    <source>
        <dbReference type="EMBL" id="OSQ39650.1"/>
    </source>
</evidence>
<protein>
    <submittedName>
        <fullName evidence="3">Membrane protein</fullName>
    </submittedName>
</protein>
<evidence type="ECO:0000313" key="4">
    <source>
        <dbReference type="Proteomes" id="UP000193391"/>
    </source>
</evidence>
<dbReference type="RefSeq" id="WP_085580678.1">
    <property type="nucleotide sequence ID" value="NZ_JFKA01000002.1"/>
</dbReference>
<evidence type="ECO:0000259" key="2">
    <source>
        <dbReference type="Pfam" id="PF05232"/>
    </source>
</evidence>
<dbReference type="NCBIfam" id="NF033664">
    <property type="entry name" value="PACE_transport"/>
    <property type="match status" value="1"/>
</dbReference>
<dbReference type="AlphaFoldDB" id="A0A1Y2L2E0"/>
<feature type="domain" description="Chlorhexidine efflux transporter" evidence="2">
    <location>
        <begin position="2"/>
        <end position="63"/>
    </location>
</feature>
<proteinExistence type="predicted"/>